<evidence type="ECO:0000256" key="1">
    <source>
        <dbReference type="ARBA" id="ARBA00023015"/>
    </source>
</evidence>
<reference evidence="5 6" key="1">
    <citation type="submission" date="2017-05" db="EMBL/GenBank/DDBJ databases">
        <authorList>
            <person name="Varghese N."/>
            <person name="Submissions S."/>
        </authorList>
    </citation>
    <scope>NUCLEOTIDE SEQUENCE [LARGE SCALE GENOMIC DNA]</scope>
    <source>
        <strain evidence="5 6">DSM 25457</strain>
    </source>
</reference>
<keyword evidence="6" id="KW-1185">Reference proteome</keyword>
<dbReference type="Proteomes" id="UP001158067">
    <property type="component" value="Unassembled WGS sequence"/>
</dbReference>
<dbReference type="PANTHER" id="PTHR43133">
    <property type="entry name" value="RNA POLYMERASE ECF-TYPE SIGMA FACTO"/>
    <property type="match status" value="1"/>
</dbReference>
<dbReference type="NCBIfam" id="TIGR02937">
    <property type="entry name" value="sigma70-ECF"/>
    <property type="match status" value="1"/>
</dbReference>
<keyword evidence="1" id="KW-0805">Transcription regulation</keyword>
<dbReference type="InterPro" id="IPR014284">
    <property type="entry name" value="RNA_pol_sigma-70_dom"/>
</dbReference>
<dbReference type="SUPFAM" id="SSF88659">
    <property type="entry name" value="Sigma3 and sigma4 domains of RNA polymerase sigma factors"/>
    <property type="match status" value="1"/>
</dbReference>
<dbReference type="Pfam" id="PF07638">
    <property type="entry name" value="Sigma70_ECF"/>
    <property type="match status" value="1"/>
</dbReference>
<dbReference type="RefSeq" id="WP_283432916.1">
    <property type="nucleotide sequence ID" value="NZ_CAWLDM010000001.1"/>
</dbReference>
<evidence type="ECO:0000256" key="3">
    <source>
        <dbReference type="ARBA" id="ARBA00023163"/>
    </source>
</evidence>
<keyword evidence="3" id="KW-0804">Transcription</keyword>
<dbReference type="NCBIfam" id="TIGR02999">
    <property type="entry name" value="Sig-70_X6"/>
    <property type="match status" value="1"/>
</dbReference>
<dbReference type="EMBL" id="FXUG01000006">
    <property type="protein sequence ID" value="SMP59123.1"/>
    <property type="molecule type" value="Genomic_DNA"/>
</dbReference>
<dbReference type="InterPro" id="IPR036388">
    <property type="entry name" value="WH-like_DNA-bd_sf"/>
</dbReference>
<dbReference type="InterPro" id="IPR053812">
    <property type="entry name" value="HTH_Sigma70_ECF-like"/>
</dbReference>
<evidence type="ECO:0000259" key="4">
    <source>
        <dbReference type="Pfam" id="PF07638"/>
    </source>
</evidence>
<dbReference type="InterPro" id="IPR011517">
    <property type="entry name" value="RNA_pol_sigma70_ECF-like"/>
</dbReference>
<protein>
    <submittedName>
        <fullName evidence="5">RNA polymerase, sigma subunit, ECF family</fullName>
    </submittedName>
</protein>
<evidence type="ECO:0000313" key="6">
    <source>
        <dbReference type="Proteomes" id="UP001158067"/>
    </source>
</evidence>
<comment type="caution">
    <text evidence="5">The sequence shown here is derived from an EMBL/GenBank/DDBJ whole genome shotgun (WGS) entry which is preliminary data.</text>
</comment>
<name>A0ABY1Q6A5_9BACT</name>
<accession>A0ABY1Q6A5</accession>
<feature type="domain" description="RNA polymerase sigma-70 ECF-like HTH" evidence="4">
    <location>
        <begin position="1"/>
        <end position="186"/>
    </location>
</feature>
<keyword evidence="2" id="KW-0731">Sigma factor</keyword>
<gene>
    <name evidence="5" type="ORF">SAMN06265222_106170</name>
</gene>
<dbReference type="PANTHER" id="PTHR43133:SF39">
    <property type="entry name" value="SIMILAR TO RNA POLYMERASE SIGMA-E FACTOR"/>
    <property type="match status" value="1"/>
</dbReference>
<proteinExistence type="predicted"/>
<sequence>MTEVTQILNQIEQGDASAASELLPLVYAELHKLATYRMKRESSDQTLQPTALVHEAYMRLVGTENNDAIQWDSRGHFFGAAAEAMRRILVENARRRQSLKRGGQFARYEITEGDAIIHAGDAEDLLDLDGALTRLADEEPELAKLVELRYFAGLSVGETAEALDISPRTVKRNWAFARAWLGRQMHKDEEAR</sequence>
<evidence type="ECO:0000256" key="2">
    <source>
        <dbReference type="ARBA" id="ARBA00023082"/>
    </source>
</evidence>
<dbReference type="InterPro" id="IPR013324">
    <property type="entry name" value="RNA_pol_sigma_r3/r4-like"/>
</dbReference>
<evidence type="ECO:0000313" key="5">
    <source>
        <dbReference type="EMBL" id="SMP59123.1"/>
    </source>
</evidence>
<dbReference type="Gene3D" id="1.10.10.10">
    <property type="entry name" value="Winged helix-like DNA-binding domain superfamily/Winged helix DNA-binding domain"/>
    <property type="match status" value="1"/>
</dbReference>
<dbReference type="InterPro" id="IPR039425">
    <property type="entry name" value="RNA_pol_sigma-70-like"/>
</dbReference>
<organism evidence="5 6">
    <name type="scientific">Neorhodopirellula lusitana</name>
    <dbReference type="NCBI Taxonomy" id="445327"/>
    <lineage>
        <taxon>Bacteria</taxon>
        <taxon>Pseudomonadati</taxon>
        <taxon>Planctomycetota</taxon>
        <taxon>Planctomycetia</taxon>
        <taxon>Pirellulales</taxon>
        <taxon>Pirellulaceae</taxon>
        <taxon>Neorhodopirellula</taxon>
    </lineage>
</organism>